<protein>
    <submittedName>
        <fullName evidence="2">Uncharacterized protein</fullName>
    </submittedName>
</protein>
<gene>
    <name evidence="2" type="ORF">RUM43_007291</name>
</gene>
<proteinExistence type="predicted"/>
<feature type="transmembrane region" description="Helical" evidence="1">
    <location>
        <begin position="6"/>
        <end position="26"/>
    </location>
</feature>
<accession>A0AAN8PMG4</accession>
<organism evidence="2 3">
    <name type="scientific">Polyplax serrata</name>
    <name type="common">Common mouse louse</name>
    <dbReference type="NCBI Taxonomy" id="468196"/>
    <lineage>
        <taxon>Eukaryota</taxon>
        <taxon>Metazoa</taxon>
        <taxon>Ecdysozoa</taxon>
        <taxon>Arthropoda</taxon>
        <taxon>Hexapoda</taxon>
        <taxon>Insecta</taxon>
        <taxon>Pterygota</taxon>
        <taxon>Neoptera</taxon>
        <taxon>Paraneoptera</taxon>
        <taxon>Psocodea</taxon>
        <taxon>Troctomorpha</taxon>
        <taxon>Phthiraptera</taxon>
        <taxon>Anoplura</taxon>
        <taxon>Polyplacidae</taxon>
        <taxon>Polyplax</taxon>
    </lineage>
</organism>
<evidence type="ECO:0000313" key="3">
    <source>
        <dbReference type="Proteomes" id="UP001372834"/>
    </source>
</evidence>
<dbReference type="AlphaFoldDB" id="A0AAN8PMG4"/>
<sequence>MTINTTITIFSILRFLNFQAIFFIFLKGKGRYSLPRCVSLGKLNEKCRPGSIPQNITVSYPDGESVNLSHVYSILCPCQEGLYCSDQSGVCIDQMEELVFNTI</sequence>
<comment type="caution">
    <text evidence="2">The sequence shown here is derived from an EMBL/GenBank/DDBJ whole genome shotgun (WGS) entry which is preliminary data.</text>
</comment>
<dbReference type="EMBL" id="JAWJWE010000003">
    <property type="protein sequence ID" value="KAK6639021.1"/>
    <property type="molecule type" value="Genomic_DNA"/>
</dbReference>
<dbReference type="Gene3D" id="2.10.80.10">
    <property type="entry name" value="Lipase, subunit A"/>
    <property type="match status" value="1"/>
</dbReference>
<reference evidence="2 3" key="1">
    <citation type="submission" date="2023-10" db="EMBL/GenBank/DDBJ databases">
        <title>Genomes of two closely related lineages of the louse Polyplax serrata with different host specificities.</title>
        <authorList>
            <person name="Martinu J."/>
            <person name="Tarabai H."/>
            <person name="Stefka J."/>
            <person name="Hypsa V."/>
        </authorList>
    </citation>
    <scope>NUCLEOTIDE SEQUENCE [LARGE SCALE GENOMIC DNA]</scope>
    <source>
        <strain evidence="2">HR10_N</strain>
    </source>
</reference>
<name>A0AAN8PMG4_POLSC</name>
<evidence type="ECO:0000313" key="2">
    <source>
        <dbReference type="EMBL" id="KAK6639021.1"/>
    </source>
</evidence>
<keyword evidence="1" id="KW-0812">Transmembrane</keyword>
<keyword evidence="1" id="KW-1133">Transmembrane helix</keyword>
<keyword evidence="1" id="KW-0472">Membrane</keyword>
<evidence type="ECO:0000256" key="1">
    <source>
        <dbReference type="SAM" id="Phobius"/>
    </source>
</evidence>
<dbReference type="Proteomes" id="UP001372834">
    <property type="component" value="Unassembled WGS sequence"/>
</dbReference>